<feature type="region of interest" description="Disordered" evidence="1">
    <location>
        <begin position="33"/>
        <end position="60"/>
    </location>
</feature>
<proteinExistence type="predicted"/>
<accession>A0A7D9ID13</accession>
<evidence type="ECO:0000313" key="3">
    <source>
        <dbReference type="Proteomes" id="UP001152795"/>
    </source>
</evidence>
<dbReference type="Proteomes" id="UP001152795">
    <property type="component" value="Unassembled WGS sequence"/>
</dbReference>
<dbReference type="EMBL" id="CACRXK020004469">
    <property type="protein sequence ID" value="CAB4002854.1"/>
    <property type="molecule type" value="Genomic_DNA"/>
</dbReference>
<comment type="caution">
    <text evidence="2">The sequence shown here is derived from an EMBL/GenBank/DDBJ whole genome shotgun (WGS) entry which is preliminary data.</text>
</comment>
<evidence type="ECO:0000313" key="2">
    <source>
        <dbReference type="EMBL" id="CAB4002854.1"/>
    </source>
</evidence>
<reference evidence="2" key="1">
    <citation type="submission" date="2020-04" db="EMBL/GenBank/DDBJ databases">
        <authorList>
            <person name="Alioto T."/>
            <person name="Alioto T."/>
            <person name="Gomez Garrido J."/>
        </authorList>
    </citation>
    <scope>NUCLEOTIDE SEQUENCE</scope>
    <source>
        <strain evidence="2">A484AB</strain>
    </source>
</reference>
<gene>
    <name evidence="2" type="ORF">PACLA_8A022383</name>
</gene>
<sequence>MKKTENVTFYGTLARTRQVFWVKEKSDSLNLSALEDDKPVPTKNTTANKPVTKNTTGKVTSITTPTKVTSITTPTKVTSITTPTSKGSNTTSFGVSLLSILLIITIKISTS</sequence>
<name>A0A7D9ID13_PARCT</name>
<evidence type="ECO:0000256" key="1">
    <source>
        <dbReference type="SAM" id="MobiDB-lite"/>
    </source>
</evidence>
<keyword evidence="3" id="KW-1185">Reference proteome</keyword>
<organism evidence="2 3">
    <name type="scientific">Paramuricea clavata</name>
    <name type="common">Red gorgonian</name>
    <name type="synonym">Violescent sea-whip</name>
    <dbReference type="NCBI Taxonomy" id="317549"/>
    <lineage>
        <taxon>Eukaryota</taxon>
        <taxon>Metazoa</taxon>
        <taxon>Cnidaria</taxon>
        <taxon>Anthozoa</taxon>
        <taxon>Octocorallia</taxon>
        <taxon>Malacalcyonacea</taxon>
        <taxon>Plexauridae</taxon>
        <taxon>Paramuricea</taxon>
    </lineage>
</organism>
<feature type="compositionally biased region" description="Polar residues" evidence="1">
    <location>
        <begin position="42"/>
        <end position="57"/>
    </location>
</feature>
<protein>
    <submittedName>
        <fullName evidence="2">Uncharacterized protein</fullName>
    </submittedName>
</protein>
<dbReference type="AlphaFoldDB" id="A0A7D9ID13"/>